<gene>
    <name evidence="9" type="primary">oppB_25</name>
    <name evidence="9" type="ORF">SDC9_208674</name>
</gene>
<feature type="domain" description="ABC transmembrane type-1" evidence="8">
    <location>
        <begin position="1"/>
        <end position="109"/>
    </location>
</feature>
<evidence type="ECO:0000313" key="9">
    <source>
        <dbReference type="EMBL" id="MPN60941.1"/>
    </source>
</evidence>
<comment type="caution">
    <text evidence="9">The sequence shown here is derived from an EMBL/GenBank/DDBJ whole genome shotgun (WGS) entry which is preliminary data.</text>
</comment>
<proteinExistence type="predicted"/>
<evidence type="ECO:0000256" key="4">
    <source>
        <dbReference type="ARBA" id="ARBA00022692"/>
    </source>
</evidence>
<accession>A0A645JBB5</accession>
<protein>
    <submittedName>
        <fullName evidence="9">Oligopeptide transport system permease protein OppB</fullName>
    </submittedName>
</protein>
<name>A0A645JBB5_9ZZZZ</name>
<organism evidence="9">
    <name type="scientific">bioreactor metagenome</name>
    <dbReference type="NCBI Taxonomy" id="1076179"/>
    <lineage>
        <taxon>unclassified sequences</taxon>
        <taxon>metagenomes</taxon>
        <taxon>ecological metagenomes</taxon>
    </lineage>
</organism>
<feature type="transmembrane region" description="Helical" evidence="7">
    <location>
        <begin position="80"/>
        <end position="104"/>
    </location>
</feature>
<dbReference type="AlphaFoldDB" id="A0A645JBB5"/>
<dbReference type="PANTHER" id="PTHR30465:SF0">
    <property type="entry name" value="OLIGOPEPTIDE TRANSPORT SYSTEM PERMEASE PROTEIN APPB"/>
    <property type="match status" value="1"/>
</dbReference>
<dbReference type="PANTHER" id="PTHR30465">
    <property type="entry name" value="INNER MEMBRANE ABC TRANSPORTER"/>
    <property type="match status" value="1"/>
</dbReference>
<sequence length="111" mass="12456">MLEVLNADYIRYARAKGVPERVVIRKHAFRNTLLPLISYSSYLLPALFGGSMITETLFQIPGVGYIAYQAVTQGDIPFAMFYLVFLLILTQVSLLAADILYAAADPRVRIR</sequence>
<keyword evidence="3" id="KW-1003">Cell membrane</keyword>
<dbReference type="CDD" id="cd06261">
    <property type="entry name" value="TM_PBP2"/>
    <property type="match status" value="1"/>
</dbReference>
<keyword evidence="2" id="KW-0813">Transport</keyword>
<dbReference type="Gene3D" id="1.10.3720.10">
    <property type="entry name" value="MetI-like"/>
    <property type="match status" value="1"/>
</dbReference>
<reference evidence="9" key="1">
    <citation type="submission" date="2019-08" db="EMBL/GenBank/DDBJ databases">
        <authorList>
            <person name="Kucharzyk K."/>
            <person name="Murdoch R.W."/>
            <person name="Higgins S."/>
            <person name="Loffler F."/>
        </authorList>
    </citation>
    <scope>NUCLEOTIDE SEQUENCE</scope>
</reference>
<dbReference type="GO" id="GO:0005886">
    <property type="term" value="C:plasma membrane"/>
    <property type="evidence" value="ECO:0007669"/>
    <property type="project" value="UniProtKB-SubCell"/>
</dbReference>
<keyword evidence="5 7" id="KW-1133">Transmembrane helix</keyword>
<dbReference type="InterPro" id="IPR035906">
    <property type="entry name" value="MetI-like_sf"/>
</dbReference>
<keyword evidence="4 7" id="KW-0812">Transmembrane</keyword>
<dbReference type="GO" id="GO:0055085">
    <property type="term" value="P:transmembrane transport"/>
    <property type="evidence" value="ECO:0007669"/>
    <property type="project" value="InterPro"/>
</dbReference>
<evidence type="ECO:0000256" key="1">
    <source>
        <dbReference type="ARBA" id="ARBA00004651"/>
    </source>
</evidence>
<dbReference type="EMBL" id="VSSQ01136863">
    <property type="protein sequence ID" value="MPN60941.1"/>
    <property type="molecule type" value="Genomic_DNA"/>
</dbReference>
<evidence type="ECO:0000256" key="2">
    <source>
        <dbReference type="ARBA" id="ARBA00022448"/>
    </source>
</evidence>
<evidence type="ECO:0000256" key="7">
    <source>
        <dbReference type="SAM" id="Phobius"/>
    </source>
</evidence>
<evidence type="ECO:0000256" key="6">
    <source>
        <dbReference type="ARBA" id="ARBA00023136"/>
    </source>
</evidence>
<dbReference type="SUPFAM" id="SSF161098">
    <property type="entry name" value="MetI-like"/>
    <property type="match status" value="1"/>
</dbReference>
<evidence type="ECO:0000256" key="3">
    <source>
        <dbReference type="ARBA" id="ARBA00022475"/>
    </source>
</evidence>
<dbReference type="Pfam" id="PF00528">
    <property type="entry name" value="BPD_transp_1"/>
    <property type="match status" value="1"/>
</dbReference>
<feature type="transmembrane region" description="Helical" evidence="7">
    <location>
        <begin position="42"/>
        <end position="68"/>
    </location>
</feature>
<evidence type="ECO:0000259" key="8">
    <source>
        <dbReference type="Pfam" id="PF00528"/>
    </source>
</evidence>
<dbReference type="InterPro" id="IPR000515">
    <property type="entry name" value="MetI-like"/>
</dbReference>
<comment type="subcellular location">
    <subcellularLocation>
        <location evidence="1">Cell membrane</location>
        <topology evidence="1">Multi-pass membrane protein</topology>
    </subcellularLocation>
</comment>
<keyword evidence="6 7" id="KW-0472">Membrane</keyword>
<evidence type="ECO:0000256" key="5">
    <source>
        <dbReference type="ARBA" id="ARBA00022989"/>
    </source>
</evidence>